<keyword evidence="3" id="KW-1185">Reference proteome</keyword>
<sequence length="66" mass="8047">SVNYVSIPKQILAYVIWALHFRNFFFQFTSVFFIPIKNLRIYASDLLRSFYFFFDNCLTSWSVIYQ</sequence>
<dbReference type="AlphaFoldDB" id="A0AAD8EPB9"/>
<reference evidence="2" key="1">
    <citation type="journal article" date="2023" name="IScience">
        <title>Live-bearing cockroach genome reveals convergent evolutionary mechanisms linked to viviparity in insects and beyond.</title>
        <authorList>
            <person name="Fouks B."/>
            <person name="Harrison M.C."/>
            <person name="Mikhailova A.A."/>
            <person name="Marchal E."/>
            <person name="English S."/>
            <person name="Carruthers M."/>
            <person name="Jennings E.C."/>
            <person name="Chiamaka E.L."/>
            <person name="Frigard R.A."/>
            <person name="Pippel M."/>
            <person name="Attardo G.M."/>
            <person name="Benoit J.B."/>
            <person name="Bornberg-Bauer E."/>
            <person name="Tobe S.S."/>
        </authorList>
    </citation>
    <scope>NUCLEOTIDE SEQUENCE</scope>
    <source>
        <strain evidence="2">Stay&amp;Tobe</strain>
    </source>
</reference>
<keyword evidence="1" id="KW-0812">Transmembrane</keyword>
<evidence type="ECO:0000313" key="2">
    <source>
        <dbReference type="EMBL" id="KAJ9597476.1"/>
    </source>
</evidence>
<accession>A0AAD8EPB9</accession>
<name>A0AAD8EPB9_DIPPU</name>
<dbReference type="EMBL" id="JASPKZ010001606">
    <property type="protein sequence ID" value="KAJ9597476.1"/>
    <property type="molecule type" value="Genomic_DNA"/>
</dbReference>
<keyword evidence="1" id="KW-0472">Membrane</keyword>
<keyword evidence="1" id="KW-1133">Transmembrane helix</keyword>
<protein>
    <submittedName>
        <fullName evidence="2">Uncharacterized protein</fullName>
    </submittedName>
</protein>
<dbReference type="Proteomes" id="UP001233999">
    <property type="component" value="Unassembled WGS sequence"/>
</dbReference>
<reference evidence="2" key="2">
    <citation type="submission" date="2023-05" db="EMBL/GenBank/DDBJ databases">
        <authorList>
            <person name="Fouks B."/>
        </authorList>
    </citation>
    <scope>NUCLEOTIDE SEQUENCE</scope>
    <source>
        <strain evidence="2">Stay&amp;Tobe</strain>
        <tissue evidence="2">Testes</tissue>
    </source>
</reference>
<proteinExistence type="predicted"/>
<evidence type="ECO:0000256" key="1">
    <source>
        <dbReference type="SAM" id="Phobius"/>
    </source>
</evidence>
<evidence type="ECO:0000313" key="3">
    <source>
        <dbReference type="Proteomes" id="UP001233999"/>
    </source>
</evidence>
<feature type="non-terminal residue" evidence="2">
    <location>
        <position position="66"/>
    </location>
</feature>
<feature type="non-terminal residue" evidence="2">
    <location>
        <position position="1"/>
    </location>
</feature>
<organism evidence="2 3">
    <name type="scientific">Diploptera punctata</name>
    <name type="common">Pacific beetle cockroach</name>
    <dbReference type="NCBI Taxonomy" id="6984"/>
    <lineage>
        <taxon>Eukaryota</taxon>
        <taxon>Metazoa</taxon>
        <taxon>Ecdysozoa</taxon>
        <taxon>Arthropoda</taxon>
        <taxon>Hexapoda</taxon>
        <taxon>Insecta</taxon>
        <taxon>Pterygota</taxon>
        <taxon>Neoptera</taxon>
        <taxon>Polyneoptera</taxon>
        <taxon>Dictyoptera</taxon>
        <taxon>Blattodea</taxon>
        <taxon>Blaberoidea</taxon>
        <taxon>Blaberidae</taxon>
        <taxon>Diplopterinae</taxon>
        <taxon>Diploptera</taxon>
    </lineage>
</organism>
<comment type="caution">
    <text evidence="2">The sequence shown here is derived from an EMBL/GenBank/DDBJ whole genome shotgun (WGS) entry which is preliminary data.</text>
</comment>
<feature type="transmembrane region" description="Helical" evidence="1">
    <location>
        <begin position="12"/>
        <end position="34"/>
    </location>
</feature>
<gene>
    <name evidence="2" type="ORF">L9F63_011661</name>
</gene>